<gene>
    <name evidence="7" type="ORF">H9824_03490</name>
</gene>
<evidence type="ECO:0000256" key="3">
    <source>
        <dbReference type="ARBA" id="ARBA00039118"/>
    </source>
</evidence>
<dbReference type="InterPro" id="IPR036526">
    <property type="entry name" value="C-N_Hydrolase_sf"/>
</dbReference>
<reference evidence="7" key="2">
    <citation type="submission" date="2021-04" db="EMBL/GenBank/DDBJ databases">
        <authorList>
            <person name="Gilroy R."/>
        </authorList>
    </citation>
    <scope>NUCLEOTIDE SEQUENCE</scope>
    <source>
        <strain evidence="7">Gambia2-208</strain>
    </source>
</reference>
<dbReference type="InterPro" id="IPR052737">
    <property type="entry name" value="Omega-amidase_YafV"/>
</dbReference>
<dbReference type="FunFam" id="3.60.110.10:FF:000004">
    <property type="entry name" value="Carbon-nitrogen hydrolase"/>
    <property type="match status" value="1"/>
</dbReference>
<dbReference type="CDD" id="cd07575">
    <property type="entry name" value="Xc-1258_like"/>
    <property type="match status" value="1"/>
</dbReference>
<dbReference type="SUPFAM" id="SSF56317">
    <property type="entry name" value="Carbon-nitrogen hydrolase"/>
    <property type="match status" value="1"/>
</dbReference>
<dbReference type="PANTHER" id="PTHR47799:SF1">
    <property type="entry name" value="OMEGA-AMIDASE YAFV"/>
    <property type="match status" value="1"/>
</dbReference>
<name>A0A9D1ZHQ7_9BACE</name>
<protein>
    <recommendedName>
        <fullName evidence="5">Omega-amidase YafV</fullName>
        <ecNumber evidence="3">3.5.1.3</ecNumber>
    </recommendedName>
</protein>
<dbReference type="EC" id="3.5.1.3" evidence="3"/>
<evidence type="ECO:0000256" key="1">
    <source>
        <dbReference type="ARBA" id="ARBA00010613"/>
    </source>
</evidence>
<comment type="caution">
    <text evidence="7">The sequence shown here is derived from an EMBL/GenBank/DDBJ whole genome shotgun (WGS) entry which is preliminary data.</text>
</comment>
<evidence type="ECO:0000256" key="4">
    <source>
        <dbReference type="ARBA" id="ARBA00052904"/>
    </source>
</evidence>
<sequence>MNPLRVSLLQTDIAWEDKQENLRRLRAKLETLRGQTDVAVLPETFSTGFSMNPAALAEPADGDTLTTLRRWAAEYGMVLAGSYIACDTPVTQVFHNRAFFLTPEGETRFYDKRHLFRMGHETDCYTPGKERLVVHYQGWNICLLVCYDLRFPVWSRNRHNEYDLVIYVANWPASRRKAWDILLQARALENISYVCGVNRIGEDFHGILHDGGSAAWSPKGERLAYVPDHTEGIATVTLDGDALQHFRKKFPAWKDADDFSIIK</sequence>
<evidence type="ECO:0000256" key="2">
    <source>
        <dbReference type="ARBA" id="ARBA00022801"/>
    </source>
</evidence>
<dbReference type="Pfam" id="PF00795">
    <property type="entry name" value="CN_hydrolase"/>
    <property type="match status" value="1"/>
</dbReference>
<feature type="domain" description="CN hydrolase" evidence="6">
    <location>
        <begin position="4"/>
        <end position="240"/>
    </location>
</feature>
<evidence type="ECO:0000313" key="8">
    <source>
        <dbReference type="Proteomes" id="UP000886851"/>
    </source>
</evidence>
<dbReference type="GO" id="GO:0106008">
    <property type="term" value="F:2-oxoglutaramate amidase activity"/>
    <property type="evidence" value="ECO:0007669"/>
    <property type="project" value="TreeGrafter"/>
</dbReference>
<dbReference type="PROSITE" id="PS50263">
    <property type="entry name" value="CN_HYDROLASE"/>
    <property type="match status" value="1"/>
</dbReference>
<evidence type="ECO:0000259" key="6">
    <source>
        <dbReference type="PROSITE" id="PS50263"/>
    </source>
</evidence>
<evidence type="ECO:0000256" key="5">
    <source>
        <dbReference type="ARBA" id="ARBA00072139"/>
    </source>
</evidence>
<evidence type="ECO:0000313" key="7">
    <source>
        <dbReference type="EMBL" id="HIY87754.1"/>
    </source>
</evidence>
<keyword evidence="2" id="KW-0378">Hydrolase</keyword>
<organism evidence="7 8">
    <name type="scientific">Candidatus Bacteroides pullicola</name>
    <dbReference type="NCBI Taxonomy" id="2838475"/>
    <lineage>
        <taxon>Bacteria</taxon>
        <taxon>Pseudomonadati</taxon>
        <taxon>Bacteroidota</taxon>
        <taxon>Bacteroidia</taxon>
        <taxon>Bacteroidales</taxon>
        <taxon>Bacteroidaceae</taxon>
        <taxon>Bacteroides</taxon>
    </lineage>
</organism>
<dbReference type="NCBIfam" id="NF007757">
    <property type="entry name" value="PRK10438.1"/>
    <property type="match status" value="1"/>
</dbReference>
<comment type="catalytic activity">
    <reaction evidence="4">
        <text>a monoamide of a dicarboxylate + H2O = a dicarboxylate + NH4(+)</text>
        <dbReference type="Rhea" id="RHEA:11716"/>
        <dbReference type="ChEBI" id="CHEBI:15377"/>
        <dbReference type="ChEBI" id="CHEBI:28938"/>
        <dbReference type="ChEBI" id="CHEBI:28965"/>
        <dbReference type="ChEBI" id="CHEBI:77450"/>
        <dbReference type="EC" id="3.5.1.3"/>
    </reaction>
</comment>
<dbReference type="AlphaFoldDB" id="A0A9D1ZHQ7"/>
<reference evidence="7" key="1">
    <citation type="journal article" date="2021" name="PeerJ">
        <title>Extensive microbial diversity within the chicken gut microbiome revealed by metagenomics and culture.</title>
        <authorList>
            <person name="Gilroy R."/>
            <person name="Ravi A."/>
            <person name="Getino M."/>
            <person name="Pursley I."/>
            <person name="Horton D.L."/>
            <person name="Alikhan N.F."/>
            <person name="Baker D."/>
            <person name="Gharbi K."/>
            <person name="Hall N."/>
            <person name="Watson M."/>
            <person name="Adriaenssens E.M."/>
            <person name="Foster-Nyarko E."/>
            <person name="Jarju S."/>
            <person name="Secka A."/>
            <person name="Antonio M."/>
            <person name="Oren A."/>
            <person name="Chaudhuri R.R."/>
            <person name="La Ragione R."/>
            <person name="Hildebrand F."/>
            <person name="Pallen M.J."/>
        </authorList>
    </citation>
    <scope>NUCLEOTIDE SEQUENCE</scope>
    <source>
        <strain evidence="7">Gambia2-208</strain>
    </source>
</reference>
<dbReference type="EMBL" id="DXCV01000029">
    <property type="protein sequence ID" value="HIY87754.1"/>
    <property type="molecule type" value="Genomic_DNA"/>
</dbReference>
<accession>A0A9D1ZHQ7</accession>
<comment type="similarity">
    <text evidence="1">Belongs to the carbon-nitrogen hydrolase superfamily. NIT1/NIT2 family.</text>
</comment>
<dbReference type="Proteomes" id="UP000886851">
    <property type="component" value="Unassembled WGS sequence"/>
</dbReference>
<proteinExistence type="inferred from homology"/>
<dbReference type="PANTHER" id="PTHR47799">
    <property type="entry name" value="OMEGA-AMIDASE YAFV"/>
    <property type="match status" value="1"/>
</dbReference>
<dbReference type="GO" id="GO:0050152">
    <property type="term" value="F:omega-amidase activity"/>
    <property type="evidence" value="ECO:0007669"/>
    <property type="project" value="UniProtKB-EC"/>
</dbReference>
<dbReference type="InterPro" id="IPR003010">
    <property type="entry name" value="C-N_Hydrolase"/>
</dbReference>
<dbReference type="Gene3D" id="3.60.110.10">
    <property type="entry name" value="Carbon-nitrogen hydrolase"/>
    <property type="match status" value="1"/>
</dbReference>